<dbReference type="PANTHER" id="PTHR32322:SF2">
    <property type="entry name" value="EAMA DOMAIN-CONTAINING PROTEIN"/>
    <property type="match status" value="1"/>
</dbReference>
<feature type="transmembrane region" description="Helical" evidence="6">
    <location>
        <begin position="211"/>
        <end position="231"/>
    </location>
</feature>
<dbReference type="Proteomes" id="UP000020595">
    <property type="component" value="Unassembled WGS sequence"/>
</dbReference>
<feature type="transmembrane region" description="Helical" evidence="6">
    <location>
        <begin position="146"/>
        <end position="166"/>
    </location>
</feature>
<feature type="transmembrane region" description="Helical" evidence="6">
    <location>
        <begin position="121"/>
        <end position="140"/>
    </location>
</feature>
<dbReference type="PANTHER" id="PTHR32322">
    <property type="entry name" value="INNER MEMBRANE TRANSPORTER"/>
    <property type="match status" value="1"/>
</dbReference>
<dbReference type="EMBL" id="JEWH01000080">
    <property type="protein sequence ID" value="EXB03658.1"/>
    <property type="molecule type" value="Genomic_DNA"/>
</dbReference>
<evidence type="ECO:0000256" key="1">
    <source>
        <dbReference type="ARBA" id="ARBA00004141"/>
    </source>
</evidence>
<dbReference type="InterPro" id="IPR037185">
    <property type="entry name" value="EmrE-like"/>
</dbReference>
<evidence type="ECO:0000256" key="6">
    <source>
        <dbReference type="SAM" id="Phobius"/>
    </source>
</evidence>
<evidence type="ECO:0000256" key="3">
    <source>
        <dbReference type="ARBA" id="ARBA00022692"/>
    </source>
</evidence>
<dbReference type="Pfam" id="PF00892">
    <property type="entry name" value="EamA"/>
    <property type="match status" value="2"/>
</dbReference>
<feature type="domain" description="EamA" evidence="7">
    <location>
        <begin position="149"/>
        <end position="280"/>
    </location>
</feature>
<keyword evidence="4 6" id="KW-1133">Transmembrane helix</keyword>
<accession>A0A009IIN2</accession>
<protein>
    <submittedName>
        <fullName evidence="8">EamA-like transporter family protein</fullName>
    </submittedName>
</protein>
<dbReference type="RefSeq" id="WP_001168995.1">
    <property type="nucleotide sequence ID" value="NZ_JEWH01000080.1"/>
</dbReference>
<dbReference type="AlphaFoldDB" id="A0A009IIN2"/>
<feature type="transmembrane region" description="Helical" evidence="6">
    <location>
        <begin position="7"/>
        <end position="29"/>
    </location>
</feature>
<feature type="transmembrane region" description="Helical" evidence="6">
    <location>
        <begin position="178"/>
        <end position="199"/>
    </location>
</feature>
<dbReference type="PATRIC" id="fig|1310613.3.peg.3722"/>
<evidence type="ECO:0000256" key="5">
    <source>
        <dbReference type="ARBA" id="ARBA00023136"/>
    </source>
</evidence>
<feature type="transmembrane region" description="Helical" evidence="6">
    <location>
        <begin position="238"/>
        <end position="259"/>
    </location>
</feature>
<dbReference type="GO" id="GO:0016020">
    <property type="term" value="C:membrane"/>
    <property type="evidence" value="ECO:0007669"/>
    <property type="project" value="UniProtKB-SubCell"/>
</dbReference>
<organism evidence="8 9">
    <name type="scientific">Acinetobacter baumannii (strain 1295743)</name>
    <dbReference type="NCBI Taxonomy" id="1310613"/>
    <lineage>
        <taxon>Bacteria</taxon>
        <taxon>Pseudomonadati</taxon>
        <taxon>Pseudomonadota</taxon>
        <taxon>Gammaproteobacteria</taxon>
        <taxon>Moraxellales</taxon>
        <taxon>Moraxellaceae</taxon>
        <taxon>Acinetobacter</taxon>
        <taxon>Acinetobacter calcoaceticus/baumannii complex</taxon>
    </lineage>
</organism>
<dbReference type="InterPro" id="IPR050638">
    <property type="entry name" value="AA-Vitamin_Transporters"/>
</dbReference>
<comment type="subcellular location">
    <subcellularLocation>
        <location evidence="1">Membrane</location>
        <topology evidence="1">Multi-pass membrane protein</topology>
    </subcellularLocation>
</comment>
<keyword evidence="3 6" id="KW-0812">Transmembrane</keyword>
<comment type="caution">
    <text evidence="8">The sequence shown here is derived from an EMBL/GenBank/DDBJ whole genome shotgun (WGS) entry which is preliminary data.</text>
</comment>
<feature type="transmembrane region" description="Helical" evidence="6">
    <location>
        <begin position="67"/>
        <end position="88"/>
    </location>
</feature>
<feature type="transmembrane region" description="Helical" evidence="6">
    <location>
        <begin position="94"/>
        <end position="114"/>
    </location>
</feature>
<evidence type="ECO:0000259" key="7">
    <source>
        <dbReference type="Pfam" id="PF00892"/>
    </source>
</evidence>
<gene>
    <name evidence="8" type="ORF">J512_3891</name>
</gene>
<dbReference type="SUPFAM" id="SSF103481">
    <property type="entry name" value="Multidrug resistance efflux transporter EmrE"/>
    <property type="match status" value="2"/>
</dbReference>
<evidence type="ECO:0000256" key="4">
    <source>
        <dbReference type="ARBA" id="ARBA00022989"/>
    </source>
</evidence>
<dbReference type="InterPro" id="IPR000620">
    <property type="entry name" value="EamA_dom"/>
</dbReference>
<comment type="similarity">
    <text evidence="2">Belongs to the EamA transporter family.</text>
</comment>
<feature type="transmembrane region" description="Helical" evidence="6">
    <location>
        <begin position="265"/>
        <end position="283"/>
    </location>
</feature>
<evidence type="ECO:0000313" key="9">
    <source>
        <dbReference type="Proteomes" id="UP000020595"/>
    </source>
</evidence>
<sequence length="287" mass="30833">MQKFMNGWVNGFIGVAIFAGSLPATRVAVTGFEPGFLTAARAVIAGVLGLILIFLLKEKKPAKQDWWPLAIVALGVVVGFPLFTALALQYMNAAHSIVFVSLLPLATAIFAVVRGGEKPNLFFWIFAILGSLVVFTYMFFLSGEASFGIGDLYMLIAIILCGFGYAEGGVLSKKIGGWQVICWALILALPIMLLATLFYMPVSFQDVSTSAVAGLVYVSLFSMLIGFFFWYKGLAQGGIAAISQLQLLQPLMGLAIAALLLHEHVSWSMLMVTAVTILCVAAAKKFA</sequence>
<keyword evidence="5 6" id="KW-0472">Membrane</keyword>
<name>A0A009IIN2_ACIB9</name>
<proteinExistence type="inferred from homology"/>
<dbReference type="GeneID" id="92894256"/>
<evidence type="ECO:0000313" key="8">
    <source>
        <dbReference type="EMBL" id="EXB03658.1"/>
    </source>
</evidence>
<evidence type="ECO:0000256" key="2">
    <source>
        <dbReference type="ARBA" id="ARBA00007362"/>
    </source>
</evidence>
<feature type="domain" description="EamA" evidence="7">
    <location>
        <begin position="10"/>
        <end position="135"/>
    </location>
</feature>
<feature type="transmembrane region" description="Helical" evidence="6">
    <location>
        <begin position="35"/>
        <end position="55"/>
    </location>
</feature>
<reference evidence="8 9" key="1">
    <citation type="submission" date="2014-02" db="EMBL/GenBank/DDBJ databases">
        <title>Comparative genomics and transcriptomics to identify genetic mechanisms underlying the emergence of carbapenem resistant Acinetobacter baumannii (CRAb).</title>
        <authorList>
            <person name="Harris A.D."/>
            <person name="Johnson K.J."/>
            <person name="George J."/>
            <person name="Shefchek K."/>
            <person name="Daugherty S.C."/>
            <person name="Parankush S."/>
            <person name="Sadzewicz L."/>
            <person name="Tallon L."/>
            <person name="Sengamalay N."/>
            <person name="Hazen T.H."/>
            <person name="Rasko D.A."/>
        </authorList>
    </citation>
    <scope>NUCLEOTIDE SEQUENCE [LARGE SCALE GENOMIC DNA]</scope>
    <source>
        <strain evidence="8 9">1295743</strain>
    </source>
</reference>